<evidence type="ECO:0000256" key="1">
    <source>
        <dbReference type="ARBA" id="ARBA00004903"/>
    </source>
</evidence>
<dbReference type="GO" id="GO:0046655">
    <property type="term" value="P:folic acid metabolic process"/>
    <property type="evidence" value="ECO:0007669"/>
    <property type="project" value="TreeGrafter"/>
</dbReference>
<dbReference type="CDD" id="cd00209">
    <property type="entry name" value="DHFR"/>
    <property type="match status" value="1"/>
</dbReference>
<name>A0AB39YKL4_9MICC</name>
<evidence type="ECO:0000259" key="8">
    <source>
        <dbReference type="PROSITE" id="PS51330"/>
    </source>
</evidence>
<evidence type="ECO:0000313" key="9">
    <source>
        <dbReference type="EMBL" id="XDV70336.1"/>
    </source>
</evidence>
<dbReference type="Gene3D" id="3.40.430.10">
    <property type="entry name" value="Dihydrofolate Reductase, subunit A"/>
    <property type="match status" value="1"/>
</dbReference>
<comment type="pathway">
    <text evidence="1">Cofactor biosynthesis; tetrahydrofolate biosynthesis; 5,6,7,8-tetrahydrofolate from 7,8-dihydrofolate: step 1/1.</text>
</comment>
<proteinExistence type="inferred from homology"/>
<dbReference type="InterPro" id="IPR024072">
    <property type="entry name" value="DHFR-like_dom_sf"/>
</dbReference>
<dbReference type="InterPro" id="IPR001796">
    <property type="entry name" value="DHFR_dom"/>
</dbReference>
<protein>
    <recommendedName>
        <fullName evidence="3">dihydrofolate reductase</fullName>
        <ecNumber evidence="3">1.5.1.3</ecNumber>
    </recommendedName>
</protein>
<keyword evidence="5" id="KW-0521">NADP</keyword>
<dbReference type="GO" id="GO:0004146">
    <property type="term" value="F:dihydrofolate reductase activity"/>
    <property type="evidence" value="ECO:0007669"/>
    <property type="project" value="UniProtKB-EC"/>
</dbReference>
<dbReference type="GO" id="GO:0050661">
    <property type="term" value="F:NADP binding"/>
    <property type="evidence" value="ECO:0007669"/>
    <property type="project" value="InterPro"/>
</dbReference>
<dbReference type="PANTHER" id="PTHR48069:SF3">
    <property type="entry name" value="DIHYDROFOLATE REDUCTASE"/>
    <property type="match status" value="1"/>
</dbReference>
<dbReference type="GO" id="GO:0006730">
    <property type="term" value="P:one-carbon metabolic process"/>
    <property type="evidence" value="ECO:0007669"/>
    <property type="project" value="UniProtKB-KW"/>
</dbReference>
<dbReference type="PROSITE" id="PS51330">
    <property type="entry name" value="DHFR_2"/>
    <property type="match status" value="1"/>
</dbReference>
<keyword evidence="4" id="KW-0554">One-carbon metabolism</keyword>
<dbReference type="RefSeq" id="WP_207594264.1">
    <property type="nucleotide sequence ID" value="NZ_CP165735.1"/>
</dbReference>
<dbReference type="GO" id="GO:0046654">
    <property type="term" value="P:tetrahydrofolate biosynthetic process"/>
    <property type="evidence" value="ECO:0007669"/>
    <property type="project" value="InterPro"/>
</dbReference>
<dbReference type="Pfam" id="PF00186">
    <property type="entry name" value="DHFR_1"/>
    <property type="match status" value="1"/>
</dbReference>
<dbReference type="PROSITE" id="PS00075">
    <property type="entry name" value="DHFR_1"/>
    <property type="match status" value="1"/>
</dbReference>
<evidence type="ECO:0000256" key="5">
    <source>
        <dbReference type="ARBA" id="ARBA00022857"/>
    </source>
</evidence>
<comment type="similarity">
    <text evidence="2 7">Belongs to the dihydrofolate reductase family.</text>
</comment>
<dbReference type="InterPro" id="IPR017925">
    <property type="entry name" value="DHFR_CS"/>
</dbReference>
<feature type="domain" description="DHFR" evidence="8">
    <location>
        <begin position="27"/>
        <end position="196"/>
    </location>
</feature>
<dbReference type="InterPro" id="IPR012259">
    <property type="entry name" value="DHFR"/>
</dbReference>
<dbReference type="AlphaFoldDB" id="A0AB39YKL4"/>
<sequence>MSTPSSETPSPLPGVVFTQETAARMTGIGLVWAQTKSGVIGKDGSMPWHLPEDLKHFSKLTSGHPVIMGRKTWLSFPEKYRPLPGRTNIVVTRNAEWASTPEAEGAVVVSSLDAALLESQFAPGGQKVWIIGGGEIFEQSMGIANLAVITIIDADLEGDTYAPELGPDWTFDTVAPPEGWLTANNGTNYRFTTWRRTES</sequence>
<keyword evidence="6 9" id="KW-0560">Oxidoreductase</keyword>
<accession>A0AB39YKL4</accession>
<dbReference type="EC" id="1.5.1.3" evidence="3"/>
<dbReference type="PRINTS" id="PR00070">
    <property type="entry name" value="DHFR"/>
</dbReference>
<dbReference type="PANTHER" id="PTHR48069">
    <property type="entry name" value="DIHYDROFOLATE REDUCTASE"/>
    <property type="match status" value="1"/>
</dbReference>
<reference evidence="9" key="1">
    <citation type="submission" date="2024-07" db="EMBL/GenBank/DDBJ databases">
        <authorList>
            <person name="Li J."/>
            <person name="Wei H."/>
            <person name="Ma J."/>
        </authorList>
    </citation>
    <scope>NUCLEOTIDE SEQUENCE</scope>
    <source>
        <strain evidence="9">AMU7</strain>
    </source>
</reference>
<dbReference type="GO" id="GO:0005829">
    <property type="term" value="C:cytosol"/>
    <property type="evidence" value="ECO:0007669"/>
    <property type="project" value="TreeGrafter"/>
</dbReference>
<evidence type="ECO:0000256" key="7">
    <source>
        <dbReference type="RuleBase" id="RU004474"/>
    </source>
</evidence>
<dbReference type="SUPFAM" id="SSF53597">
    <property type="entry name" value="Dihydrofolate reductase-like"/>
    <property type="match status" value="1"/>
</dbReference>
<dbReference type="EMBL" id="CP165735">
    <property type="protein sequence ID" value="XDV70336.1"/>
    <property type="molecule type" value="Genomic_DNA"/>
</dbReference>
<evidence type="ECO:0000256" key="4">
    <source>
        <dbReference type="ARBA" id="ARBA00022563"/>
    </source>
</evidence>
<evidence type="ECO:0000256" key="6">
    <source>
        <dbReference type="ARBA" id="ARBA00023002"/>
    </source>
</evidence>
<evidence type="ECO:0000256" key="2">
    <source>
        <dbReference type="ARBA" id="ARBA00009539"/>
    </source>
</evidence>
<evidence type="ECO:0000256" key="3">
    <source>
        <dbReference type="ARBA" id="ARBA00012856"/>
    </source>
</evidence>
<organism evidence="9">
    <name type="scientific">Paenarthrobacter sp. AMU7</name>
    <dbReference type="NCBI Taxonomy" id="3162492"/>
    <lineage>
        <taxon>Bacteria</taxon>
        <taxon>Bacillati</taxon>
        <taxon>Actinomycetota</taxon>
        <taxon>Actinomycetes</taxon>
        <taxon>Micrococcales</taxon>
        <taxon>Micrococcaceae</taxon>
        <taxon>Paenarthrobacter</taxon>
    </lineage>
</organism>
<dbReference type="GO" id="GO:0046452">
    <property type="term" value="P:dihydrofolate metabolic process"/>
    <property type="evidence" value="ECO:0007669"/>
    <property type="project" value="TreeGrafter"/>
</dbReference>
<gene>
    <name evidence="9" type="ORF">ABQM86_15380</name>
</gene>
<dbReference type="PIRSF" id="PIRSF000194">
    <property type="entry name" value="DHFR"/>
    <property type="match status" value="1"/>
</dbReference>